<keyword evidence="3 10" id="KW-0808">Transferase</keyword>
<protein>
    <recommendedName>
        <fullName evidence="1">non-specific serine/threonine protein kinase</fullName>
        <ecNumber evidence="1">2.7.11.1</ecNumber>
    </recommendedName>
</protein>
<dbReference type="KEGG" id="halh:HTSR_1122"/>
<dbReference type="Proteomes" id="UP000185608">
    <property type="component" value="Chromosome"/>
</dbReference>
<reference evidence="11" key="3">
    <citation type="journal article" date="2017" name="ISME J.">
        <title>Discovery of anaerobic lithoheterotrophic haloarchaea, ubiquitous in hypersaline habitats.</title>
        <authorList>
            <person name="Sorokin D.Y."/>
            <person name="Messina E."/>
            <person name="Smedile F."/>
            <person name="Roman P."/>
            <person name="Damste J.S.S."/>
            <person name="Ciordia S."/>
            <person name="Mena M.C."/>
            <person name="Ferrer M."/>
            <person name="Golyshin P.N."/>
            <person name="Kublanov I.V."/>
            <person name="Samarov N.I."/>
            <person name="Toshchakov S.V."/>
            <person name="La Cono V."/>
            <person name="Yakimov M.M."/>
        </authorList>
    </citation>
    <scope>NUCLEOTIDE SEQUENCE</scope>
    <source>
        <strain evidence="11">HSR6</strain>
    </source>
</reference>
<evidence type="ECO:0000256" key="6">
    <source>
        <dbReference type="ARBA" id="ARBA00022840"/>
    </source>
</evidence>
<dbReference type="EMBL" id="CP016070">
    <property type="protein sequence ID" value="AOW80302.1"/>
    <property type="molecule type" value="Genomic_DNA"/>
</dbReference>
<dbReference type="AlphaFoldDB" id="A0A1D8S4L8"/>
<dbReference type="KEGG" id="hhsr:HSR6_1157"/>
<gene>
    <name evidence="11" type="ORF">HSR6_1157</name>
    <name evidence="10" type="ORF">HTSR_1122</name>
</gene>
<dbReference type="SUPFAM" id="SSF56112">
    <property type="entry name" value="Protein kinase-like (PK-like)"/>
    <property type="match status" value="1"/>
</dbReference>
<dbReference type="Gene3D" id="1.10.510.10">
    <property type="entry name" value="Transferase(Phosphotransferase) domain 1"/>
    <property type="match status" value="1"/>
</dbReference>
<evidence type="ECO:0000259" key="9">
    <source>
        <dbReference type="Pfam" id="PF01163"/>
    </source>
</evidence>
<evidence type="ECO:0000313" key="13">
    <source>
        <dbReference type="Proteomes" id="UP000186165"/>
    </source>
</evidence>
<dbReference type="RefSeq" id="WP_070365000.1">
    <property type="nucleotide sequence ID" value="NZ_CP016070.1"/>
</dbReference>
<dbReference type="InterPro" id="IPR018934">
    <property type="entry name" value="RIO_dom"/>
</dbReference>
<dbReference type="OrthoDB" id="192798at2157"/>
<dbReference type="GeneID" id="30417681"/>
<reference evidence="10 12" key="1">
    <citation type="submission" date="2016-06" db="EMBL/GenBank/DDBJ databases">
        <title>Discovery of anaerobic lithoheterotrophic haloarchaeon capable of sulfur respiration by hydrogen and formate.</title>
        <authorList>
            <person name="Sorokin D.Y."/>
            <person name="Kublanov I.V."/>
            <person name="Roman P."/>
            <person name="Sinninghe Damste J.S."/>
            <person name="Golyshin P.N."/>
            <person name="Rojo D."/>
            <person name="Ciordia S."/>
            <person name="Mena Md.C."/>
            <person name="Ferrer M."/>
            <person name="Smedile F."/>
            <person name="Messina E."/>
            <person name="La Cono V."/>
            <person name="Yakimov M.M."/>
        </authorList>
    </citation>
    <scope>NUCLEOTIDE SEQUENCE [LARGE SCALE GENOMIC DNA]</scope>
    <source>
        <strain evidence="10 12">HTSR1</strain>
    </source>
</reference>
<evidence type="ECO:0000256" key="7">
    <source>
        <dbReference type="ARBA" id="ARBA00047899"/>
    </source>
</evidence>
<proteinExistence type="predicted"/>
<organism evidence="10 12">
    <name type="scientific">Halodesulfurarchaeum formicicum</name>
    <dbReference type="NCBI Taxonomy" id="1873524"/>
    <lineage>
        <taxon>Archaea</taxon>
        <taxon>Methanobacteriati</taxon>
        <taxon>Methanobacteriota</taxon>
        <taxon>Stenosarchaea group</taxon>
        <taxon>Halobacteria</taxon>
        <taxon>Halobacteriales</taxon>
        <taxon>Halobacteriaceae</taxon>
        <taxon>Halodesulfurarchaeum</taxon>
    </lineage>
</organism>
<evidence type="ECO:0000256" key="5">
    <source>
        <dbReference type="ARBA" id="ARBA00022777"/>
    </source>
</evidence>
<dbReference type="Proteomes" id="UP000186165">
    <property type="component" value="Chromosome"/>
</dbReference>
<dbReference type="Pfam" id="PF01163">
    <property type="entry name" value="RIO1"/>
    <property type="match status" value="1"/>
</dbReference>
<sequence length="269" mass="29363">MSVRELVRGTVGWDTLEAVGRELASRYDRDYVRIEFLEAENWLSIPCVVDRQWFVKIITPRNAFVHAVFTGARNIGAFSSGSEGFFEHFEDPGAMARHELDATRQMRAAGVNAPAPIEAFEVGAVGVVVLDYLDGFQTLDELSPDGVREVLPDLFGALSAMHHNELTHGDLRAENVLVLDGEVYFIDATAVRKRGIPQARAYDLACALGTLEPLVGAADAVDGAVSEYGIEVVLEAVDFLDFVNIRPDHDFDAAAVKGEINTIASDRPS</sequence>
<dbReference type="PATRIC" id="fig|1855411.3.peg.1121"/>
<feature type="domain" description="RIO-type" evidence="9">
    <location>
        <begin position="95"/>
        <end position="190"/>
    </location>
</feature>
<keyword evidence="6" id="KW-0067">ATP-binding</keyword>
<name>A0A1D8S4L8_9EURY</name>
<keyword evidence="13" id="KW-1185">Reference proteome</keyword>
<evidence type="ECO:0000313" key="10">
    <source>
        <dbReference type="EMBL" id="AOW80302.1"/>
    </source>
</evidence>
<keyword evidence="5" id="KW-0418">Kinase</keyword>
<dbReference type="GO" id="GO:0005524">
    <property type="term" value="F:ATP binding"/>
    <property type="evidence" value="ECO:0007669"/>
    <property type="project" value="UniProtKB-KW"/>
</dbReference>
<keyword evidence="2" id="KW-0723">Serine/threonine-protein kinase</keyword>
<dbReference type="PROSITE" id="PS00109">
    <property type="entry name" value="PROTEIN_KINASE_TYR"/>
    <property type="match status" value="1"/>
</dbReference>
<reference evidence="13" key="2">
    <citation type="submission" date="2016-08" db="EMBL/GenBank/DDBJ databases">
        <title>Discovery of first anaerobic lithoheterotrophic haloarchae widely represented in hypersaline habitats.</title>
        <authorList>
            <person name="Sorokin D.Y."/>
            <person name="Kublanov I.V."/>
            <person name="Roman P."/>
            <person name="Sinninghe Damste J.S."/>
            <person name="Golyshin P.N."/>
            <person name="Rojo D."/>
            <person name="Ciordia S."/>
            <person name="Mena Md.C."/>
            <person name="Ferrer M."/>
            <person name="Smedile F."/>
            <person name="Messina E."/>
            <person name="La Cono V."/>
            <person name="Yakimov M.M."/>
        </authorList>
    </citation>
    <scope>NUCLEOTIDE SEQUENCE [LARGE SCALE GENOMIC DNA]</scope>
    <source>
        <strain evidence="13">HSR6</strain>
    </source>
</reference>
<dbReference type="InterPro" id="IPR011009">
    <property type="entry name" value="Kinase-like_dom_sf"/>
</dbReference>
<evidence type="ECO:0000313" key="12">
    <source>
        <dbReference type="Proteomes" id="UP000185608"/>
    </source>
</evidence>
<comment type="catalytic activity">
    <reaction evidence="7">
        <text>L-threonyl-[protein] + ATP = O-phospho-L-threonyl-[protein] + ADP + H(+)</text>
        <dbReference type="Rhea" id="RHEA:46608"/>
        <dbReference type="Rhea" id="RHEA-COMP:11060"/>
        <dbReference type="Rhea" id="RHEA-COMP:11605"/>
        <dbReference type="ChEBI" id="CHEBI:15378"/>
        <dbReference type="ChEBI" id="CHEBI:30013"/>
        <dbReference type="ChEBI" id="CHEBI:30616"/>
        <dbReference type="ChEBI" id="CHEBI:61977"/>
        <dbReference type="ChEBI" id="CHEBI:456216"/>
        <dbReference type="EC" id="2.7.11.1"/>
    </reaction>
</comment>
<dbReference type="EMBL" id="CP016804">
    <property type="protein sequence ID" value="APE95605.1"/>
    <property type="molecule type" value="Genomic_DNA"/>
</dbReference>
<accession>A0A1D8S4L8</accession>
<evidence type="ECO:0000313" key="11">
    <source>
        <dbReference type="EMBL" id="APE95605.1"/>
    </source>
</evidence>
<evidence type="ECO:0000256" key="3">
    <source>
        <dbReference type="ARBA" id="ARBA00022679"/>
    </source>
</evidence>
<evidence type="ECO:0000256" key="2">
    <source>
        <dbReference type="ARBA" id="ARBA00022527"/>
    </source>
</evidence>
<dbReference type="InterPro" id="IPR008266">
    <property type="entry name" value="Tyr_kinase_AS"/>
</dbReference>
<accession>A0A1J1ACJ2</accession>
<evidence type="ECO:0000256" key="4">
    <source>
        <dbReference type="ARBA" id="ARBA00022741"/>
    </source>
</evidence>
<evidence type="ECO:0000256" key="1">
    <source>
        <dbReference type="ARBA" id="ARBA00012513"/>
    </source>
</evidence>
<evidence type="ECO:0000256" key="8">
    <source>
        <dbReference type="ARBA" id="ARBA00048679"/>
    </source>
</evidence>
<dbReference type="EC" id="2.7.11.1" evidence="1"/>
<keyword evidence="4" id="KW-0547">Nucleotide-binding</keyword>
<comment type="catalytic activity">
    <reaction evidence="8">
        <text>L-seryl-[protein] + ATP = O-phospho-L-seryl-[protein] + ADP + H(+)</text>
        <dbReference type="Rhea" id="RHEA:17989"/>
        <dbReference type="Rhea" id="RHEA-COMP:9863"/>
        <dbReference type="Rhea" id="RHEA-COMP:11604"/>
        <dbReference type="ChEBI" id="CHEBI:15378"/>
        <dbReference type="ChEBI" id="CHEBI:29999"/>
        <dbReference type="ChEBI" id="CHEBI:30616"/>
        <dbReference type="ChEBI" id="CHEBI:83421"/>
        <dbReference type="ChEBI" id="CHEBI:456216"/>
        <dbReference type="EC" id="2.7.11.1"/>
    </reaction>
</comment>
<dbReference type="GO" id="GO:0004674">
    <property type="term" value="F:protein serine/threonine kinase activity"/>
    <property type="evidence" value="ECO:0007669"/>
    <property type="project" value="UniProtKB-KW"/>
</dbReference>